<dbReference type="PANTHER" id="PTHR30075:SF2">
    <property type="entry name" value="GLYCINE--TRNA LIGASE, CHLOROPLASTIC_MITOCHONDRIAL 2"/>
    <property type="match status" value="1"/>
</dbReference>
<evidence type="ECO:0000256" key="1">
    <source>
        <dbReference type="ARBA" id="ARBA00004496"/>
    </source>
</evidence>
<dbReference type="EC" id="6.1.1.14" evidence="10"/>
<evidence type="ECO:0000256" key="4">
    <source>
        <dbReference type="ARBA" id="ARBA00022598"/>
    </source>
</evidence>
<comment type="subcellular location">
    <subcellularLocation>
        <location evidence="1 10">Cytoplasm</location>
    </subcellularLocation>
</comment>
<keyword evidence="5 10" id="KW-0547">Nucleotide-binding</keyword>
<dbReference type="Pfam" id="PF05746">
    <property type="entry name" value="DALR_1"/>
    <property type="match status" value="1"/>
</dbReference>
<dbReference type="GO" id="GO:0004820">
    <property type="term" value="F:glycine-tRNA ligase activity"/>
    <property type="evidence" value="ECO:0007669"/>
    <property type="project" value="UniProtKB-EC"/>
</dbReference>
<name>A0ABS4JQW3_9FIRM</name>
<dbReference type="InterPro" id="IPR008909">
    <property type="entry name" value="DALR_anticod-bd"/>
</dbReference>
<dbReference type="PANTHER" id="PTHR30075">
    <property type="entry name" value="GLYCYL-TRNA SYNTHETASE"/>
    <property type="match status" value="1"/>
</dbReference>
<dbReference type="Gene3D" id="1.10.730.10">
    <property type="entry name" value="Isoleucyl-tRNA Synthetase, Domain 1"/>
    <property type="match status" value="1"/>
</dbReference>
<dbReference type="PRINTS" id="PR01045">
    <property type="entry name" value="TRNASYNTHGB"/>
</dbReference>
<evidence type="ECO:0000256" key="2">
    <source>
        <dbReference type="ARBA" id="ARBA00008226"/>
    </source>
</evidence>
<evidence type="ECO:0000256" key="8">
    <source>
        <dbReference type="ARBA" id="ARBA00023146"/>
    </source>
</evidence>
<keyword evidence="3 10" id="KW-0963">Cytoplasm</keyword>
<dbReference type="Pfam" id="PF02092">
    <property type="entry name" value="tRNA_synt_2f"/>
    <property type="match status" value="1"/>
</dbReference>
<evidence type="ECO:0000256" key="5">
    <source>
        <dbReference type="ARBA" id="ARBA00022741"/>
    </source>
</evidence>
<dbReference type="InterPro" id="IPR006194">
    <property type="entry name" value="Gly-tRNA-synth_heterodimer"/>
</dbReference>
<evidence type="ECO:0000256" key="10">
    <source>
        <dbReference type="HAMAP-Rule" id="MF_00255"/>
    </source>
</evidence>
<keyword evidence="13" id="KW-1185">Reference proteome</keyword>
<dbReference type="RefSeq" id="WP_209465434.1">
    <property type="nucleotide sequence ID" value="NZ_JAGGLG010000004.1"/>
</dbReference>
<keyword evidence="4 10" id="KW-0436">Ligase</keyword>
<accession>A0ABS4JQW3</accession>
<proteinExistence type="inferred from homology"/>
<evidence type="ECO:0000313" key="12">
    <source>
        <dbReference type="EMBL" id="MBP2017281.1"/>
    </source>
</evidence>
<keyword evidence="6 10" id="KW-0067">ATP-binding</keyword>
<protein>
    <recommendedName>
        <fullName evidence="10">Glycine--tRNA ligase beta subunit</fullName>
        <ecNumber evidence="10">6.1.1.14</ecNumber>
    </recommendedName>
    <alternativeName>
        <fullName evidence="10">Glycyl-tRNA synthetase beta subunit</fullName>
        <shortName evidence="10">GlyRS</shortName>
    </alternativeName>
</protein>
<evidence type="ECO:0000256" key="9">
    <source>
        <dbReference type="ARBA" id="ARBA00047937"/>
    </source>
</evidence>
<comment type="similarity">
    <text evidence="2 10">Belongs to the class-II aminoacyl-tRNA synthetase family.</text>
</comment>
<dbReference type="SUPFAM" id="SSF109604">
    <property type="entry name" value="HD-domain/PDEase-like"/>
    <property type="match status" value="1"/>
</dbReference>
<keyword evidence="7 10" id="KW-0648">Protein biosynthesis</keyword>
<evidence type="ECO:0000256" key="3">
    <source>
        <dbReference type="ARBA" id="ARBA00022490"/>
    </source>
</evidence>
<evidence type="ECO:0000256" key="6">
    <source>
        <dbReference type="ARBA" id="ARBA00022840"/>
    </source>
</evidence>
<dbReference type="PROSITE" id="PS50861">
    <property type="entry name" value="AA_TRNA_LIGASE_II_GLYAB"/>
    <property type="match status" value="1"/>
</dbReference>
<feature type="domain" description="DALR anticodon binding" evidence="11">
    <location>
        <begin position="590"/>
        <end position="689"/>
    </location>
</feature>
<comment type="catalytic activity">
    <reaction evidence="9 10">
        <text>tRNA(Gly) + glycine + ATP = glycyl-tRNA(Gly) + AMP + diphosphate</text>
        <dbReference type="Rhea" id="RHEA:16013"/>
        <dbReference type="Rhea" id="RHEA-COMP:9664"/>
        <dbReference type="Rhea" id="RHEA-COMP:9683"/>
        <dbReference type="ChEBI" id="CHEBI:30616"/>
        <dbReference type="ChEBI" id="CHEBI:33019"/>
        <dbReference type="ChEBI" id="CHEBI:57305"/>
        <dbReference type="ChEBI" id="CHEBI:78442"/>
        <dbReference type="ChEBI" id="CHEBI:78522"/>
        <dbReference type="ChEBI" id="CHEBI:456215"/>
        <dbReference type="EC" id="6.1.1.14"/>
    </reaction>
</comment>
<comment type="subunit">
    <text evidence="10">Tetramer of two alpha and two beta subunits.</text>
</comment>
<sequence length="700" mass="77247">MADTRNLILEIGTEEIPARFCAPALEQLKANAVKALDEARLDYEVVDVFGTPRRLVLYVRNLALMQRDVEMEVKGPPRKAAFDAEGNPTVAARKFAEGQGVAVEDLQVRPDEKGGEYLYARKLIKGESVTAVLPPLLAGLVTSIHWPKAMRWADREIRYARPIKWILAMLGDRRVPFVVDGIETVDTTRGHRVLGPAEPVKVNDADDYFAKVGGAYVMVDQHVRKQVIWQQVTAEAARVGGFVRRDEDLLEELTWLVEQPTAFTGSFAPAYLEVPSEVLVTTMKENQRYFPVYKAEGSEELLPWFIGVRNGGLDHIDIVRAGNEKVLAARLSDARFFWDEDRKQPLEAYNAKLKEAVFQEKLGTQFQRVERLVALARAIGKALELTPTEQEQAARAAWLCKADLATRMVFEFPELQGYMGKQYLLKEGGDPAVAEAIYEHYLPRGAGDDLPRSRPGIVVALADKLDTLAGYFSIGMIPTGSQDPFALRRAAQGVVQTLVENRIRVDLAALASQAVEQYALSGEEALKTHGELMEFFRARLKVLLEQRAVRYDVIDAVLAAGFRDVTDAVNRAEALAAVMGEPEFAAVTGAFKRVANLAGKAGEAGAASAEIDPGLFSEAAERDLYGAFVDLRPEMKQALDAGEYRAFYRLATRLKAPVDAFLDSVRVNVEDEKVRANRYALLQALGGLLSAPADLSKLAG</sequence>
<keyword evidence="8 10" id="KW-0030">Aminoacyl-tRNA synthetase</keyword>
<organism evidence="12 13">
    <name type="scientific">Symbiobacterium terraclitae</name>
    <dbReference type="NCBI Taxonomy" id="557451"/>
    <lineage>
        <taxon>Bacteria</taxon>
        <taxon>Bacillati</taxon>
        <taxon>Bacillota</taxon>
        <taxon>Clostridia</taxon>
        <taxon>Eubacteriales</taxon>
        <taxon>Symbiobacteriaceae</taxon>
        <taxon>Symbiobacterium</taxon>
    </lineage>
</organism>
<dbReference type="InterPro" id="IPR015944">
    <property type="entry name" value="Gly-tRNA-synth_bsu"/>
</dbReference>
<comment type="caution">
    <text evidence="12">The sequence shown here is derived from an EMBL/GenBank/DDBJ whole genome shotgun (WGS) entry which is preliminary data.</text>
</comment>
<dbReference type="HAMAP" id="MF_00255">
    <property type="entry name" value="Gly_tRNA_synth_beta"/>
    <property type="match status" value="1"/>
</dbReference>
<dbReference type="Proteomes" id="UP001519289">
    <property type="component" value="Unassembled WGS sequence"/>
</dbReference>
<dbReference type="NCBIfam" id="TIGR00211">
    <property type="entry name" value="glyS"/>
    <property type="match status" value="1"/>
</dbReference>
<reference evidence="12 13" key="1">
    <citation type="submission" date="2021-03" db="EMBL/GenBank/DDBJ databases">
        <title>Genomic Encyclopedia of Type Strains, Phase IV (KMG-IV): sequencing the most valuable type-strain genomes for metagenomic binning, comparative biology and taxonomic classification.</title>
        <authorList>
            <person name="Goeker M."/>
        </authorList>
    </citation>
    <scope>NUCLEOTIDE SEQUENCE [LARGE SCALE GENOMIC DNA]</scope>
    <source>
        <strain evidence="12 13">DSM 27138</strain>
    </source>
</reference>
<dbReference type="EMBL" id="JAGGLG010000004">
    <property type="protein sequence ID" value="MBP2017281.1"/>
    <property type="molecule type" value="Genomic_DNA"/>
</dbReference>
<evidence type="ECO:0000313" key="13">
    <source>
        <dbReference type="Proteomes" id="UP001519289"/>
    </source>
</evidence>
<evidence type="ECO:0000259" key="11">
    <source>
        <dbReference type="Pfam" id="PF05746"/>
    </source>
</evidence>
<gene>
    <name evidence="10" type="primary">glyS</name>
    <name evidence="12" type="ORF">J2Z79_000664</name>
</gene>
<evidence type="ECO:0000256" key="7">
    <source>
        <dbReference type="ARBA" id="ARBA00022917"/>
    </source>
</evidence>